<dbReference type="GO" id="GO:0003924">
    <property type="term" value="F:GTPase activity"/>
    <property type="evidence" value="ECO:0007669"/>
    <property type="project" value="InterPro"/>
</dbReference>
<evidence type="ECO:0000256" key="8">
    <source>
        <dbReference type="ARBA" id="ARBA00023134"/>
    </source>
</evidence>
<dbReference type="Gene3D" id="1.20.120.1240">
    <property type="entry name" value="Dynamin, middle domain"/>
    <property type="match status" value="2"/>
</dbReference>
<evidence type="ECO:0000256" key="9">
    <source>
        <dbReference type="ARBA" id="ARBA00023136"/>
    </source>
</evidence>
<dbReference type="SUPFAM" id="SSF52540">
    <property type="entry name" value="P-loop containing nucleoside triphosphate hydrolases"/>
    <property type="match status" value="1"/>
</dbReference>
<reference evidence="13" key="2">
    <citation type="journal article" date="2019" name="IMA Fungus">
        <title>Genome sequencing and comparison of five Tilletia species to identify candidate genes for the detection of regulated species infecting wheat.</title>
        <authorList>
            <person name="Nguyen H.D.T."/>
            <person name="Sultana T."/>
            <person name="Kesanakurti P."/>
            <person name="Hambleton S."/>
        </authorList>
    </citation>
    <scope>NUCLEOTIDE SEQUENCE</scope>
    <source>
        <strain evidence="13">DAOMC 236416</strain>
    </source>
</reference>
<feature type="compositionally biased region" description="Low complexity" evidence="12">
    <location>
        <begin position="71"/>
        <end position="92"/>
    </location>
</feature>
<dbReference type="SMART" id="SM00302">
    <property type="entry name" value="GED"/>
    <property type="match status" value="1"/>
</dbReference>
<dbReference type="SMART" id="SM00053">
    <property type="entry name" value="DYNc"/>
    <property type="match status" value="1"/>
</dbReference>
<dbReference type="GO" id="GO:0006897">
    <property type="term" value="P:endocytosis"/>
    <property type="evidence" value="ECO:0007669"/>
    <property type="project" value="TreeGrafter"/>
</dbReference>
<sequence>MDVDLIQVVNRLQETFSAIGGDSVDLPQCVVVGSQSSGKSSVLETIVGKDFLPRGSGIVTRRPLVLQLVHTPNPNKPSSSSSTPYNPYSTRPDPLTALTSDAAAAASSSADSSIVEYGEFLHLDKRFTEFAEIRREIENETYRVAGQNKGVSKLPIHLKVYSPNVLNLTLVDLPGLTKIPVGDQPSDIERQIRSLVTDYISKPNCIILAVSPANVDLANSDSLKLARSVDPQGRRTIGVLTKLDLMDQGTHALDILTGRVYPLKLGFIGVVNRSQQDINGNVAMDVARRAEEEFFRNHLAYRNIAHRCGTKYLAKTLNQVLMNHIRDKLPDMKARLNTLMGQTQQELASLGDTTFLGDQHRGSLVLTLMTQFARDFVSSIDGTAFDISTKELCGGARVYYIFNDVFGHALTSIDPTSNLTAQDIRTAIRNSTGPRPSLFVPEAAFELLIKPQIKLLEPPSLRCVELVYEELMKICHNCTSMELQRFPRLHAQLIECVSELLRERLGPTSEYVQSLISIQAAYINTNHPSFVSDSANIARQTREGQNKKNQLLLQQQAAQHAAHVEAALDDDLGSEDDERALQQQHGSSRQSVSNGTVRSGRESSSVHDRAATVGGRGQQGRASMPFGPGAAGGGMTGMSQQGQGQRGGGGGGGQGGYGVGSEPAIPGAGRENFLNYFFGGVGPMAGPLAGGGAGSTMGGGGPRGATGYIHEFGVSQRDSRPPNPMAGRTGLEGSSAAYDMKSLDKHLEATPISTDEYALSEREELETSLIRSLIASYFNIVRQSIQDLVPKAVMHLLVNFSRESVQNRLVAGLYKESLFDELLHEDEGLTNERKRVKALLDAYREAFGVLSSVNLKAT</sequence>
<name>A0A177TFF8_9BASI</name>
<comment type="caution">
    <text evidence="13">The sequence shown here is derived from an EMBL/GenBank/DDBJ whole genome shotgun (WGS) entry which is preliminary data.</text>
</comment>
<dbReference type="InterPro" id="IPR045063">
    <property type="entry name" value="Dynamin_N"/>
</dbReference>
<dbReference type="GO" id="GO:0000266">
    <property type="term" value="P:mitochondrial fission"/>
    <property type="evidence" value="ECO:0007669"/>
    <property type="project" value="UniProtKB-ARBA"/>
</dbReference>
<proteinExistence type="inferred from homology"/>
<dbReference type="GO" id="GO:0005525">
    <property type="term" value="F:GTP binding"/>
    <property type="evidence" value="ECO:0007669"/>
    <property type="project" value="UniProtKB-KW"/>
</dbReference>
<dbReference type="PROSITE" id="PS00410">
    <property type="entry name" value="G_DYNAMIN_1"/>
    <property type="match status" value="1"/>
</dbReference>
<dbReference type="InterPro" id="IPR020850">
    <property type="entry name" value="GED_dom"/>
</dbReference>
<evidence type="ECO:0000256" key="2">
    <source>
        <dbReference type="ARBA" id="ARBA00011980"/>
    </source>
</evidence>
<reference evidence="13" key="1">
    <citation type="submission" date="2016-04" db="EMBL/GenBank/DDBJ databases">
        <authorList>
            <person name="Nguyen H.D."/>
            <person name="Samba Siva P."/>
            <person name="Cullis J."/>
            <person name="Levesque C.A."/>
            <person name="Hambleton S."/>
        </authorList>
    </citation>
    <scope>NUCLEOTIDE SEQUENCE</scope>
    <source>
        <strain evidence="13">DAOMC 236416</strain>
    </source>
</reference>
<dbReference type="FunFam" id="1.20.120.1240:FF:000002">
    <property type="entry name" value="Dynamin-1-like protein isoform 1"/>
    <property type="match status" value="1"/>
</dbReference>
<dbReference type="Pfam" id="PF01031">
    <property type="entry name" value="Dynamin_M"/>
    <property type="match status" value="1"/>
</dbReference>
<dbReference type="InterPro" id="IPR027417">
    <property type="entry name" value="P-loop_NTPase"/>
</dbReference>
<dbReference type="PANTHER" id="PTHR11566">
    <property type="entry name" value="DYNAMIN"/>
    <property type="match status" value="1"/>
</dbReference>
<dbReference type="GO" id="GO:0005741">
    <property type="term" value="C:mitochondrial outer membrane"/>
    <property type="evidence" value="ECO:0007669"/>
    <property type="project" value="UniProtKB-SubCell"/>
</dbReference>
<keyword evidence="14" id="KW-1185">Reference proteome</keyword>
<feature type="compositionally biased region" description="Polar residues" evidence="12">
    <location>
        <begin position="581"/>
        <end position="597"/>
    </location>
</feature>
<keyword evidence="8 11" id="KW-0342">GTP-binding</keyword>
<dbReference type="GO" id="GO:0005874">
    <property type="term" value="C:microtubule"/>
    <property type="evidence" value="ECO:0007669"/>
    <property type="project" value="TreeGrafter"/>
</dbReference>
<dbReference type="InterPro" id="IPR019762">
    <property type="entry name" value="Dynamin_GTPase_CS"/>
</dbReference>
<dbReference type="Proteomes" id="UP000077521">
    <property type="component" value="Unassembled WGS sequence"/>
</dbReference>
<dbReference type="CDD" id="cd08771">
    <property type="entry name" value="DLP_1"/>
    <property type="match status" value="1"/>
</dbReference>
<dbReference type="Pfam" id="PF02212">
    <property type="entry name" value="GED"/>
    <property type="match status" value="1"/>
</dbReference>
<dbReference type="GO" id="GO:0016559">
    <property type="term" value="P:peroxisome fission"/>
    <property type="evidence" value="ECO:0007669"/>
    <property type="project" value="TreeGrafter"/>
</dbReference>
<dbReference type="GO" id="GO:0030001">
    <property type="term" value="P:metal ion transport"/>
    <property type="evidence" value="ECO:0007669"/>
    <property type="project" value="UniProtKB-ARBA"/>
</dbReference>
<keyword evidence="7" id="KW-0496">Mitochondrion</keyword>
<keyword evidence="3" id="KW-0597">Phosphoprotein</keyword>
<dbReference type="Gene3D" id="3.40.50.300">
    <property type="entry name" value="P-loop containing nucleotide triphosphate hydrolases"/>
    <property type="match status" value="1"/>
</dbReference>
<protein>
    <recommendedName>
        <fullName evidence="2">dynamin GTPase</fullName>
        <ecNumber evidence="2">3.6.5.5</ecNumber>
    </recommendedName>
</protein>
<feature type="region of interest" description="Disordered" evidence="12">
    <location>
        <begin position="577"/>
        <end position="663"/>
    </location>
</feature>
<evidence type="ECO:0000256" key="1">
    <source>
        <dbReference type="ARBA" id="ARBA00004450"/>
    </source>
</evidence>
<accession>A0A177TFF8</accession>
<keyword evidence="5" id="KW-1000">Mitochondrion outer membrane</keyword>
<dbReference type="PRINTS" id="PR00195">
    <property type="entry name" value="DYNAMIN"/>
</dbReference>
<comment type="similarity">
    <text evidence="11">Belongs to the TRAFAC class dynamin-like GTPase superfamily. Dynamin/Fzo/YdjA family.</text>
</comment>
<organism evidence="13 14">
    <name type="scientific">Tilletia indica</name>
    <dbReference type="NCBI Taxonomy" id="43049"/>
    <lineage>
        <taxon>Eukaryota</taxon>
        <taxon>Fungi</taxon>
        <taxon>Dikarya</taxon>
        <taxon>Basidiomycota</taxon>
        <taxon>Ustilaginomycotina</taxon>
        <taxon>Exobasidiomycetes</taxon>
        <taxon>Tilletiales</taxon>
        <taxon>Tilletiaceae</taxon>
        <taxon>Tilletia</taxon>
    </lineage>
</organism>
<evidence type="ECO:0000256" key="5">
    <source>
        <dbReference type="ARBA" id="ARBA00022787"/>
    </source>
</evidence>
<dbReference type="GO" id="GO:0008017">
    <property type="term" value="F:microtubule binding"/>
    <property type="evidence" value="ECO:0007669"/>
    <property type="project" value="TreeGrafter"/>
</dbReference>
<dbReference type="EC" id="3.6.5.5" evidence="2"/>
<dbReference type="InterPro" id="IPR003130">
    <property type="entry name" value="GED"/>
</dbReference>
<feature type="region of interest" description="Disordered" evidence="12">
    <location>
        <begin position="69"/>
        <end position="94"/>
    </location>
</feature>
<evidence type="ECO:0000256" key="6">
    <source>
        <dbReference type="ARBA" id="ARBA00022801"/>
    </source>
</evidence>
<evidence type="ECO:0000256" key="10">
    <source>
        <dbReference type="ARBA" id="ARBA00048040"/>
    </source>
</evidence>
<evidence type="ECO:0000256" key="7">
    <source>
        <dbReference type="ARBA" id="ARBA00023128"/>
    </source>
</evidence>
<evidence type="ECO:0000256" key="3">
    <source>
        <dbReference type="ARBA" id="ARBA00022553"/>
    </source>
</evidence>
<evidence type="ECO:0000256" key="12">
    <source>
        <dbReference type="SAM" id="MobiDB-lite"/>
    </source>
</evidence>
<comment type="subcellular location">
    <subcellularLocation>
        <location evidence="1">Mitochondrion outer membrane</location>
        <topology evidence="1">Peripheral membrane protein</topology>
    </subcellularLocation>
</comment>
<dbReference type="InterPro" id="IPR030381">
    <property type="entry name" value="G_DYNAMIN_dom"/>
</dbReference>
<keyword evidence="6" id="KW-0378">Hydrolase</keyword>
<evidence type="ECO:0000313" key="13">
    <source>
        <dbReference type="EMBL" id="KAE8244443.1"/>
    </source>
</evidence>
<dbReference type="InterPro" id="IPR022812">
    <property type="entry name" value="Dynamin"/>
</dbReference>
<feature type="compositionally biased region" description="Basic and acidic residues" evidence="12">
    <location>
        <begin position="599"/>
        <end position="610"/>
    </location>
</feature>
<dbReference type="PROSITE" id="PS51388">
    <property type="entry name" value="GED"/>
    <property type="match status" value="1"/>
</dbReference>
<dbReference type="InterPro" id="IPR000375">
    <property type="entry name" value="Dynamin_stalk"/>
</dbReference>
<comment type="catalytic activity">
    <reaction evidence="10">
        <text>GTP + H2O = GDP + phosphate + H(+)</text>
        <dbReference type="Rhea" id="RHEA:19669"/>
        <dbReference type="ChEBI" id="CHEBI:15377"/>
        <dbReference type="ChEBI" id="CHEBI:15378"/>
        <dbReference type="ChEBI" id="CHEBI:37565"/>
        <dbReference type="ChEBI" id="CHEBI:43474"/>
        <dbReference type="ChEBI" id="CHEBI:58189"/>
        <dbReference type="EC" id="3.6.5.5"/>
    </reaction>
</comment>
<dbReference type="InterPro" id="IPR001401">
    <property type="entry name" value="Dynamin_GTPase"/>
</dbReference>
<evidence type="ECO:0000256" key="11">
    <source>
        <dbReference type="RuleBase" id="RU003932"/>
    </source>
</evidence>
<dbReference type="GO" id="GO:0042802">
    <property type="term" value="F:identical protein binding"/>
    <property type="evidence" value="ECO:0007669"/>
    <property type="project" value="UniProtKB-ARBA"/>
</dbReference>
<dbReference type="GO" id="GO:0005777">
    <property type="term" value="C:peroxisome"/>
    <property type="evidence" value="ECO:0007669"/>
    <property type="project" value="UniProtKB-ARBA"/>
</dbReference>
<evidence type="ECO:0000313" key="14">
    <source>
        <dbReference type="Proteomes" id="UP000077521"/>
    </source>
</evidence>
<dbReference type="PROSITE" id="PS51718">
    <property type="entry name" value="G_DYNAMIN_2"/>
    <property type="match status" value="1"/>
</dbReference>
<keyword evidence="9" id="KW-0472">Membrane</keyword>
<evidence type="ECO:0000256" key="4">
    <source>
        <dbReference type="ARBA" id="ARBA00022741"/>
    </source>
</evidence>
<dbReference type="Pfam" id="PF00350">
    <property type="entry name" value="Dynamin_N"/>
    <property type="match status" value="1"/>
</dbReference>
<dbReference type="GO" id="GO:0048312">
    <property type="term" value="P:intracellular distribution of mitochondria"/>
    <property type="evidence" value="ECO:0007669"/>
    <property type="project" value="TreeGrafter"/>
</dbReference>
<dbReference type="EMBL" id="LWDF02000653">
    <property type="protein sequence ID" value="KAE8244443.1"/>
    <property type="molecule type" value="Genomic_DNA"/>
</dbReference>
<gene>
    <name evidence="13" type="ORF">A4X13_0g6592</name>
</gene>
<keyword evidence="4 11" id="KW-0547">Nucleotide-binding</keyword>
<feature type="compositionally biased region" description="Gly residues" evidence="12">
    <location>
        <begin position="644"/>
        <end position="659"/>
    </location>
</feature>
<dbReference type="GO" id="GO:0005829">
    <property type="term" value="C:cytosol"/>
    <property type="evidence" value="ECO:0007669"/>
    <property type="project" value="UniProtKB-ARBA"/>
</dbReference>
<dbReference type="PANTHER" id="PTHR11566:SF235">
    <property type="entry name" value="DYNAMIN-RELATED PROTEIN DNM1"/>
    <property type="match status" value="1"/>
</dbReference>
<dbReference type="AlphaFoldDB" id="A0A177TFF8"/>